<keyword evidence="1" id="KW-0472">Membrane</keyword>
<evidence type="ECO:0000256" key="2">
    <source>
        <dbReference type="SAM" id="SignalP"/>
    </source>
</evidence>
<evidence type="ECO:0008006" key="5">
    <source>
        <dbReference type="Google" id="ProtNLM"/>
    </source>
</evidence>
<dbReference type="RefSeq" id="WP_184946969.1">
    <property type="nucleotide sequence ID" value="NZ_BAAAWZ010000001.1"/>
</dbReference>
<comment type="caution">
    <text evidence="3">The sequence shown here is derived from an EMBL/GenBank/DDBJ whole genome shotgun (WGS) entry which is preliminary data.</text>
</comment>
<dbReference type="EMBL" id="JACHJJ010000025">
    <property type="protein sequence ID" value="MBB5966678.1"/>
    <property type="molecule type" value="Genomic_DNA"/>
</dbReference>
<keyword evidence="1" id="KW-0812">Transmembrane</keyword>
<evidence type="ECO:0000256" key="1">
    <source>
        <dbReference type="SAM" id="Phobius"/>
    </source>
</evidence>
<organism evidence="3 4">
    <name type="scientific">Planomonospora venezuelensis</name>
    <dbReference type="NCBI Taxonomy" id="1999"/>
    <lineage>
        <taxon>Bacteria</taxon>
        <taxon>Bacillati</taxon>
        <taxon>Actinomycetota</taxon>
        <taxon>Actinomycetes</taxon>
        <taxon>Streptosporangiales</taxon>
        <taxon>Streptosporangiaceae</taxon>
        <taxon>Planomonospora</taxon>
    </lineage>
</organism>
<accession>A0A841DEF0</accession>
<name>A0A841DEF0_PLAVE</name>
<reference evidence="3 4" key="1">
    <citation type="submission" date="2020-08" db="EMBL/GenBank/DDBJ databases">
        <title>Genomic Encyclopedia of Type Strains, Phase III (KMG-III): the genomes of soil and plant-associated and newly described type strains.</title>
        <authorList>
            <person name="Whitman W."/>
        </authorList>
    </citation>
    <scope>NUCLEOTIDE SEQUENCE [LARGE SCALE GENOMIC DNA]</scope>
    <source>
        <strain evidence="3 4">CECT 3303</strain>
    </source>
</reference>
<evidence type="ECO:0000313" key="3">
    <source>
        <dbReference type="EMBL" id="MBB5966678.1"/>
    </source>
</evidence>
<feature type="transmembrane region" description="Helical" evidence="1">
    <location>
        <begin position="151"/>
        <end position="171"/>
    </location>
</feature>
<sequence length="180" mass="17013">MARRTGVLGRWIGAVAAAAAVAAGAASPAAALQDDVEVSPARVEPGGGVEITAHDCGGTAIAKSEAFQDDVELTGGSEGDPAGSAKVAAAAEPRSYVVEVECEGTGVTLYGSYEVVGDGGPDTGGGGLALAGGAAEHGTAAAADGPSGTAVAAWGAGCAALLAGTAGLALVRRRRAAGRG</sequence>
<proteinExistence type="predicted"/>
<dbReference type="Proteomes" id="UP000562352">
    <property type="component" value="Unassembled WGS sequence"/>
</dbReference>
<keyword evidence="2" id="KW-0732">Signal</keyword>
<keyword evidence="1" id="KW-1133">Transmembrane helix</keyword>
<feature type="signal peptide" evidence="2">
    <location>
        <begin position="1"/>
        <end position="31"/>
    </location>
</feature>
<gene>
    <name evidence="3" type="ORF">FHS22_005970</name>
</gene>
<keyword evidence="4" id="KW-1185">Reference proteome</keyword>
<protein>
    <recommendedName>
        <fullName evidence="5">MYXO-CTERM domain-containing protein</fullName>
    </recommendedName>
</protein>
<feature type="chain" id="PRO_5033004406" description="MYXO-CTERM domain-containing protein" evidence="2">
    <location>
        <begin position="32"/>
        <end position="180"/>
    </location>
</feature>
<dbReference type="AlphaFoldDB" id="A0A841DEF0"/>
<evidence type="ECO:0000313" key="4">
    <source>
        <dbReference type="Proteomes" id="UP000562352"/>
    </source>
</evidence>